<evidence type="ECO:0000259" key="6">
    <source>
        <dbReference type="PROSITE" id="PS01124"/>
    </source>
</evidence>
<dbReference type="InterPro" id="IPR050204">
    <property type="entry name" value="AraC_XylS_family_regulators"/>
</dbReference>
<keyword evidence="1" id="KW-0805">Transcription regulation</keyword>
<feature type="region of interest" description="Disordered" evidence="5">
    <location>
        <begin position="1"/>
        <end position="26"/>
    </location>
</feature>
<dbReference type="InterPro" id="IPR020449">
    <property type="entry name" value="Tscrpt_reg_AraC-type_HTH"/>
</dbReference>
<dbReference type="Gene3D" id="1.10.10.60">
    <property type="entry name" value="Homeodomain-like"/>
    <property type="match status" value="2"/>
</dbReference>
<gene>
    <name evidence="7" type="ORF">DFQ01_11997</name>
</gene>
<dbReference type="AlphaFoldDB" id="A0A2V2YPD0"/>
<keyword evidence="4" id="KW-0804">Transcription</keyword>
<dbReference type="PROSITE" id="PS00041">
    <property type="entry name" value="HTH_ARAC_FAMILY_1"/>
    <property type="match status" value="1"/>
</dbReference>
<dbReference type="GO" id="GO:0003700">
    <property type="term" value="F:DNA-binding transcription factor activity"/>
    <property type="evidence" value="ECO:0007669"/>
    <property type="project" value="InterPro"/>
</dbReference>
<evidence type="ECO:0000313" key="7">
    <source>
        <dbReference type="EMBL" id="PWV98015.1"/>
    </source>
</evidence>
<dbReference type="Proteomes" id="UP000246635">
    <property type="component" value="Unassembled WGS sequence"/>
</dbReference>
<dbReference type="PROSITE" id="PS01124">
    <property type="entry name" value="HTH_ARAC_FAMILY_2"/>
    <property type="match status" value="1"/>
</dbReference>
<evidence type="ECO:0000313" key="8">
    <source>
        <dbReference type="Proteomes" id="UP000246635"/>
    </source>
</evidence>
<evidence type="ECO:0000256" key="4">
    <source>
        <dbReference type="ARBA" id="ARBA00023163"/>
    </source>
</evidence>
<dbReference type="InterPro" id="IPR009057">
    <property type="entry name" value="Homeodomain-like_sf"/>
</dbReference>
<sequence length="280" mass="31322">MTIQPSKDGIRKKTAPSSGSNDLNVSYWGTQPCPPDHNWGPGVRDHHKLHFIHSGKGLLRFRGVTYELSGGQGFYAPPNEVVHYTADAVEPWVYSWLGFSGNQAGAIIGRTALPDQPVFDNPAGVNESWFDRLSDMSDRPGGDLLLQSVLIELLASLIRQAPAAASNPDTVKPREEYVRRAADFIHRHYDEEVSMKQLSEYLGLDRKYVATLFRESLGLPPQQYLLRYRMDKACELLRSTGLTVAEIARSVGYKDALLFSRMFKKVIGVPPSKFGRESEQ</sequence>
<evidence type="ECO:0000256" key="2">
    <source>
        <dbReference type="ARBA" id="ARBA00023125"/>
    </source>
</evidence>
<reference evidence="7 8" key="1">
    <citation type="submission" date="2018-05" db="EMBL/GenBank/DDBJ databases">
        <title>Genomic Encyclopedia of Type Strains, Phase III (KMG-III): the genomes of soil and plant-associated and newly described type strains.</title>
        <authorList>
            <person name="Whitman W."/>
        </authorList>
    </citation>
    <scope>NUCLEOTIDE SEQUENCE [LARGE SCALE GENOMIC DNA]</scope>
    <source>
        <strain evidence="7 8">CECT 5696</strain>
    </source>
</reference>
<evidence type="ECO:0000256" key="5">
    <source>
        <dbReference type="SAM" id="MobiDB-lite"/>
    </source>
</evidence>
<dbReference type="CDD" id="cd06986">
    <property type="entry name" value="cupin_MmsR-like_N"/>
    <property type="match status" value="1"/>
</dbReference>
<protein>
    <submittedName>
        <fullName evidence="7">AraC-like DNA-binding protein</fullName>
    </submittedName>
</protein>
<dbReference type="PRINTS" id="PR00032">
    <property type="entry name" value="HTHARAC"/>
</dbReference>
<dbReference type="InterPro" id="IPR018062">
    <property type="entry name" value="HTH_AraC-typ_CS"/>
</dbReference>
<dbReference type="OrthoDB" id="9813413at2"/>
<organism evidence="7 8">
    <name type="scientific">Paenibacillus cellulosilyticus</name>
    <dbReference type="NCBI Taxonomy" id="375489"/>
    <lineage>
        <taxon>Bacteria</taxon>
        <taxon>Bacillati</taxon>
        <taxon>Bacillota</taxon>
        <taxon>Bacilli</taxon>
        <taxon>Bacillales</taxon>
        <taxon>Paenibacillaceae</taxon>
        <taxon>Paenibacillus</taxon>
    </lineage>
</organism>
<name>A0A2V2YPD0_9BACL</name>
<dbReference type="SMART" id="SM00342">
    <property type="entry name" value="HTH_ARAC"/>
    <property type="match status" value="1"/>
</dbReference>
<dbReference type="InterPro" id="IPR037923">
    <property type="entry name" value="HTH-like"/>
</dbReference>
<keyword evidence="8" id="KW-1185">Reference proteome</keyword>
<dbReference type="RefSeq" id="WP_110045778.1">
    <property type="nucleotide sequence ID" value="NZ_CP054612.1"/>
</dbReference>
<dbReference type="InterPro" id="IPR003313">
    <property type="entry name" value="AraC-bd"/>
</dbReference>
<dbReference type="Pfam" id="PF02311">
    <property type="entry name" value="AraC_binding"/>
    <property type="match status" value="1"/>
</dbReference>
<evidence type="ECO:0000256" key="1">
    <source>
        <dbReference type="ARBA" id="ARBA00023015"/>
    </source>
</evidence>
<comment type="caution">
    <text evidence="7">The sequence shown here is derived from an EMBL/GenBank/DDBJ whole genome shotgun (WGS) entry which is preliminary data.</text>
</comment>
<keyword evidence="2 7" id="KW-0238">DNA-binding</keyword>
<dbReference type="SUPFAM" id="SSF46689">
    <property type="entry name" value="Homeodomain-like"/>
    <property type="match status" value="2"/>
</dbReference>
<dbReference type="GO" id="GO:0043565">
    <property type="term" value="F:sequence-specific DNA binding"/>
    <property type="evidence" value="ECO:0007669"/>
    <property type="project" value="InterPro"/>
</dbReference>
<dbReference type="PANTHER" id="PTHR46796">
    <property type="entry name" value="HTH-TYPE TRANSCRIPTIONAL ACTIVATOR RHAS-RELATED"/>
    <property type="match status" value="1"/>
</dbReference>
<dbReference type="Pfam" id="PF12833">
    <property type="entry name" value="HTH_18"/>
    <property type="match status" value="1"/>
</dbReference>
<keyword evidence="3" id="KW-0010">Activator</keyword>
<feature type="compositionally biased region" description="Polar residues" evidence="5">
    <location>
        <begin position="15"/>
        <end position="26"/>
    </location>
</feature>
<dbReference type="SUPFAM" id="SSF51215">
    <property type="entry name" value="Regulatory protein AraC"/>
    <property type="match status" value="1"/>
</dbReference>
<dbReference type="InterPro" id="IPR018060">
    <property type="entry name" value="HTH_AraC"/>
</dbReference>
<evidence type="ECO:0000256" key="3">
    <source>
        <dbReference type="ARBA" id="ARBA00023159"/>
    </source>
</evidence>
<feature type="domain" description="HTH araC/xylS-type" evidence="6">
    <location>
        <begin position="179"/>
        <end position="277"/>
    </location>
</feature>
<dbReference type="EMBL" id="QGTQ01000019">
    <property type="protein sequence ID" value="PWV98015.1"/>
    <property type="molecule type" value="Genomic_DNA"/>
</dbReference>
<proteinExistence type="predicted"/>
<accession>A0A2V2YPD0</accession>